<dbReference type="InterPro" id="IPR000795">
    <property type="entry name" value="T_Tr_GTP-bd_dom"/>
</dbReference>
<organism evidence="4">
    <name type="scientific">Chlorella variabilis</name>
    <name type="common">Green alga</name>
    <dbReference type="NCBI Taxonomy" id="554065"/>
    <lineage>
        <taxon>Eukaryota</taxon>
        <taxon>Viridiplantae</taxon>
        <taxon>Chlorophyta</taxon>
        <taxon>core chlorophytes</taxon>
        <taxon>Trebouxiophyceae</taxon>
        <taxon>Chlorellales</taxon>
        <taxon>Chlorellaceae</taxon>
        <taxon>Chlorella clade</taxon>
        <taxon>Chlorella</taxon>
    </lineage>
</organism>
<sequence>MNVDIGLIAELQQNTDRIRNVCVLAHVDHGKTTLSDHLIASNGLIHPKLAGEVRYMDSKDDEQARGITMKSSSISLLFVPGAATRADGPNSVPRAERLQQAKLGCKASALQRALWGDYAYQPKSKRIVRIRGEQQGRAKPLFVQLALEPIWKAYGACEAGADHAAILGRMVAGLGLAGVPPRAVQHSDPRAALRSVMRAWLPLSEAVLSMAAEHLPSPLAAAPERYSRLLPPRSEQLKVQVEELGEELRAGLDACEAAVRLCSAGPEAPLVLYVSKMVAVPASALPRLPGEAGPSNPSEERFLAFGRVFAGGGARGADGAGCAFGGGGEVHLETCIKDLRERFARVELVVSPPLVAFRESVVCREEAPPETTARATFVVEAKTASGACTLRVAALPLPAGVASALDQNADLLRGAFAAAARGGGGGEQQQQQAAAAGAAGAGTAAADAHVGGGMGAPGSDSLAAFGEHLRRMAADADAEAEQQPGSAAGSAALLAMLQRAWMFGPKRTGPNLLLASAASSSSSSSGGLAPLFSLPPERIVKLAKQPGGRSAAVLVASVGRQHQEQQQQHQDDAGGQGNAEQQQEAEEAARRHLAVPLGFPDAAQKLGLVAGEVAAAAHATSAVAELACQIGSQLSVSTHSGSTAAPQNGGTEGGLGRSLEYLRYSIESGVASGFQLASATGPLCDEPLWGVAVQVEARLNLSPAAAAAGEAGAAQEAASLQLAEDVYGPFSGQVTSAARQAVRRAVLEGGPRLVEAMFLCEVTTSSEGLSAVYAVLGRRRSRILREEMREGSDLFTVHAYLPAEASFGFADELRRRSSGAATASLLLSHWERLQVDPFFMPLTEEEREEFGEEGQGVGSSNLAKRLIDAVRRRKGLPVEEKVVESATKQRTRARKV</sequence>
<dbReference type="Gene3D" id="3.30.70.870">
    <property type="entry name" value="Elongation Factor G (Translational Gtpase), domain 3"/>
    <property type="match status" value="1"/>
</dbReference>
<dbReference type="RefSeq" id="XP_005844459.1">
    <property type="nucleotide sequence ID" value="XM_005844397.1"/>
</dbReference>
<proteinExistence type="predicted"/>
<dbReference type="Gene3D" id="3.30.70.240">
    <property type="match status" value="1"/>
</dbReference>
<reference evidence="3 4" key="1">
    <citation type="journal article" date="2010" name="Plant Cell">
        <title>The Chlorella variabilis NC64A genome reveals adaptation to photosymbiosis, coevolution with viruses, and cryptic sex.</title>
        <authorList>
            <person name="Blanc G."/>
            <person name="Duncan G."/>
            <person name="Agarkova I."/>
            <person name="Borodovsky M."/>
            <person name="Gurnon J."/>
            <person name="Kuo A."/>
            <person name="Lindquist E."/>
            <person name="Lucas S."/>
            <person name="Pangilinan J."/>
            <person name="Polle J."/>
            <person name="Salamov A."/>
            <person name="Terry A."/>
            <person name="Yamada T."/>
            <person name="Dunigan D.D."/>
            <person name="Grigoriev I.V."/>
            <person name="Claverie J.M."/>
            <person name="Van Etten J.L."/>
        </authorList>
    </citation>
    <scope>NUCLEOTIDE SEQUENCE [LARGE SCALE GENOMIC DNA]</scope>
    <source>
        <strain evidence="3 4">NC64A</strain>
    </source>
</reference>
<dbReference type="GO" id="GO:0005829">
    <property type="term" value="C:cytosol"/>
    <property type="evidence" value="ECO:0007669"/>
    <property type="project" value="TreeGrafter"/>
</dbReference>
<dbReference type="PANTHER" id="PTHR42908:SF3">
    <property type="entry name" value="ELONGATION FACTOR-LIKE GTPASE 1"/>
    <property type="match status" value="1"/>
</dbReference>
<dbReference type="CDD" id="cd04096">
    <property type="entry name" value="eEF2_snRNP_like_C"/>
    <property type="match status" value="1"/>
</dbReference>
<dbReference type="Gene3D" id="3.40.50.300">
    <property type="entry name" value="P-loop containing nucleotide triphosphate hydrolases"/>
    <property type="match status" value="1"/>
</dbReference>
<dbReference type="Proteomes" id="UP000008141">
    <property type="component" value="Unassembled WGS sequence"/>
</dbReference>
<dbReference type="InterPro" id="IPR020568">
    <property type="entry name" value="Ribosomal_Su5_D2-typ_SF"/>
</dbReference>
<dbReference type="PANTHER" id="PTHR42908">
    <property type="entry name" value="TRANSLATION ELONGATION FACTOR-RELATED"/>
    <property type="match status" value="1"/>
</dbReference>
<dbReference type="OMA" id="SKKKCAM"/>
<dbReference type="SUPFAM" id="SSF54980">
    <property type="entry name" value="EF-G C-terminal domain-like"/>
    <property type="match status" value="1"/>
</dbReference>
<dbReference type="InterPro" id="IPR014721">
    <property type="entry name" value="Ribsml_uS5_D2-typ_fold_subgr"/>
</dbReference>
<dbReference type="InterPro" id="IPR027417">
    <property type="entry name" value="P-loop_NTPase"/>
</dbReference>
<feature type="region of interest" description="Disordered" evidence="1">
    <location>
        <begin position="559"/>
        <end position="590"/>
    </location>
</feature>
<dbReference type="GO" id="GO:0005525">
    <property type="term" value="F:GTP binding"/>
    <property type="evidence" value="ECO:0007669"/>
    <property type="project" value="InterPro"/>
</dbReference>
<dbReference type="GO" id="GO:1990904">
    <property type="term" value="C:ribonucleoprotein complex"/>
    <property type="evidence" value="ECO:0007669"/>
    <property type="project" value="TreeGrafter"/>
</dbReference>
<protein>
    <recommendedName>
        <fullName evidence="2">Elongation factor EFG domain-containing protein</fullName>
    </recommendedName>
</protein>
<dbReference type="SMART" id="SM00838">
    <property type="entry name" value="EFG_C"/>
    <property type="match status" value="1"/>
</dbReference>
<dbReference type="SUPFAM" id="SSF54211">
    <property type="entry name" value="Ribosomal protein S5 domain 2-like"/>
    <property type="match status" value="1"/>
</dbReference>
<dbReference type="Pfam" id="PF00009">
    <property type="entry name" value="GTP_EFTU"/>
    <property type="match status" value="1"/>
</dbReference>
<dbReference type="KEGG" id="cvr:CHLNCDRAFT_54387"/>
<dbReference type="GO" id="GO:0003924">
    <property type="term" value="F:GTPase activity"/>
    <property type="evidence" value="ECO:0007669"/>
    <property type="project" value="InterPro"/>
</dbReference>
<dbReference type="SUPFAM" id="SSF52540">
    <property type="entry name" value="P-loop containing nucleoside triphosphate hydrolases"/>
    <property type="match status" value="1"/>
</dbReference>
<dbReference type="EMBL" id="GL433856">
    <property type="protein sequence ID" value="EFN52357.1"/>
    <property type="molecule type" value="Genomic_DNA"/>
</dbReference>
<evidence type="ECO:0000259" key="2">
    <source>
        <dbReference type="SMART" id="SM00838"/>
    </source>
</evidence>
<evidence type="ECO:0000313" key="3">
    <source>
        <dbReference type="EMBL" id="EFN52357.1"/>
    </source>
</evidence>
<dbReference type="InterPro" id="IPR035647">
    <property type="entry name" value="EFG_III/V"/>
</dbReference>
<dbReference type="GeneID" id="17351905"/>
<feature type="domain" description="Elongation factor EFG" evidence="2">
    <location>
        <begin position="752"/>
        <end position="841"/>
    </location>
</feature>
<dbReference type="OrthoDB" id="364892at2759"/>
<dbReference type="eggNOG" id="KOG0467">
    <property type="taxonomic scope" value="Eukaryota"/>
</dbReference>
<gene>
    <name evidence="3" type="ORF">CHLNCDRAFT_54387</name>
</gene>
<name>E1ZNQ2_CHLVA</name>
<dbReference type="InParanoid" id="E1ZNQ2"/>
<accession>E1ZNQ2</accession>
<dbReference type="FunFam" id="3.30.70.240:FF:000006">
    <property type="entry name" value="Elongation factor like GTPase 1"/>
    <property type="match status" value="1"/>
</dbReference>
<dbReference type="STRING" id="554065.E1ZNQ2"/>
<dbReference type="Gene3D" id="3.90.1430.10">
    <property type="entry name" value="Yeast translation eEF2 (G' domain)"/>
    <property type="match status" value="1"/>
</dbReference>
<dbReference type="Gene3D" id="2.40.30.10">
    <property type="entry name" value="Translation factors"/>
    <property type="match status" value="1"/>
</dbReference>
<dbReference type="FunCoup" id="E1ZNQ2">
    <property type="interactions" value="1845"/>
</dbReference>
<evidence type="ECO:0000256" key="1">
    <source>
        <dbReference type="SAM" id="MobiDB-lite"/>
    </source>
</evidence>
<evidence type="ECO:0000313" key="4">
    <source>
        <dbReference type="Proteomes" id="UP000008141"/>
    </source>
</evidence>
<dbReference type="Pfam" id="PF00679">
    <property type="entry name" value="EFG_C"/>
    <property type="match status" value="1"/>
</dbReference>
<dbReference type="GO" id="GO:0043022">
    <property type="term" value="F:ribosome binding"/>
    <property type="evidence" value="ECO:0007669"/>
    <property type="project" value="TreeGrafter"/>
</dbReference>
<dbReference type="GO" id="GO:0042256">
    <property type="term" value="P:cytosolic ribosome assembly"/>
    <property type="evidence" value="ECO:0007669"/>
    <property type="project" value="TreeGrafter"/>
</dbReference>
<dbReference type="InterPro" id="IPR000640">
    <property type="entry name" value="EFG_V-like"/>
</dbReference>
<dbReference type="AlphaFoldDB" id="E1ZNQ2"/>
<dbReference type="Gene3D" id="3.30.230.10">
    <property type="match status" value="1"/>
</dbReference>
<keyword evidence="4" id="KW-1185">Reference proteome</keyword>